<dbReference type="RefSeq" id="WP_179669904.1">
    <property type="nucleotide sequence ID" value="NZ_JACCFP010000001.1"/>
</dbReference>
<dbReference type="AlphaFoldDB" id="A0A853C8I1"/>
<evidence type="ECO:0000313" key="2">
    <source>
        <dbReference type="EMBL" id="NYJ03627.1"/>
    </source>
</evidence>
<evidence type="ECO:0000313" key="3">
    <source>
        <dbReference type="Proteomes" id="UP000530424"/>
    </source>
</evidence>
<keyword evidence="3" id="KW-1185">Reference proteome</keyword>
<keyword evidence="1" id="KW-0732">Signal</keyword>
<feature type="chain" id="PRO_5039168285" evidence="1">
    <location>
        <begin position="24"/>
        <end position="209"/>
    </location>
</feature>
<organism evidence="2 3">
    <name type="scientific">Nocardioides thalensis</name>
    <dbReference type="NCBI Taxonomy" id="1914755"/>
    <lineage>
        <taxon>Bacteria</taxon>
        <taxon>Bacillati</taxon>
        <taxon>Actinomycetota</taxon>
        <taxon>Actinomycetes</taxon>
        <taxon>Propionibacteriales</taxon>
        <taxon>Nocardioidaceae</taxon>
        <taxon>Nocardioides</taxon>
    </lineage>
</organism>
<reference evidence="2 3" key="1">
    <citation type="submission" date="2020-07" db="EMBL/GenBank/DDBJ databases">
        <title>Sequencing the genomes of 1000 actinobacteria strains.</title>
        <authorList>
            <person name="Klenk H.-P."/>
        </authorList>
    </citation>
    <scope>NUCLEOTIDE SEQUENCE [LARGE SCALE GENOMIC DNA]</scope>
    <source>
        <strain evidence="2 3">DSM 103833</strain>
    </source>
</reference>
<evidence type="ECO:0000256" key="1">
    <source>
        <dbReference type="SAM" id="SignalP"/>
    </source>
</evidence>
<accession>A0A853C8I1</accession>
<gene>
    <name evidence="2" type="ORF">HNR19_004325</name>
</gene>
<proteinExistence type="predicted"/>
<comment type="caution">
    <text evidence="2">The sequence shown here is derived from an EMBL/GenBank/DDBJ whole genome shotgun (WGS) entry which is preliminary data.</text>
</comment>
<feature type="signal peptide" evidence="1">
    <location>
        <begin position="1"/>
        <end position="23"/>
    </location>
</feature>
<dbReference type="EMBL" id="JACCFP010000001">
    <property type="protein sequence ID" value="NYJ03627.1"/>
    <property type="molecule type" value="Genomic_DNA"/>
</dbReference>
<dbReference type="Proteomes" id="UP000530424">
    <property type="component" value="Unassembled WGS sequence"/>
</dbReference>
<sequence>MPSMTSLLRRSLIVLAGSGLAVATTAAAHSSRAHESQAVAVPVDRAGEPGWLTPQSIDGVGRFTMRGPNVEGDQIRFQMHAETARTGLTRGAFSFRHHSPASGAEPAWTARGRGRVTCLLVDGDIALLTAVVRHEVVPGQPNGTGPHAFYMKITDASPDRVSFIQGPPPPYGADYGIHGCSDPEAIPGIPPEAVDSYVLERGDWRLQGP</sequence>
<protein>
    <submittedName>
        <fullName evidence="2">Uncharacterized protein</fullName>
    </submittedName>
</protein>
<name>A0A853C8I1_9ACTN</name>